<proteinExistence type="predicted"/>
<evidence type="ECO:0000256" key="1">
    <source>
        <dbReference type="ARBA" id="ARBA00004922"/>
    </source>
</evidence>
<dbReference type="GO" id="GO:0016757">
    <property type="term" value="F:glycosyltransferase activity"/>
    <property type="evidence" value="ECO:0007669"/>
    <property type="project" value="UniProtKB-KW"/>
</dbReference>
<reference evidence="7 8" key="1">
    <citation type="submission" date="2011-04" db="EMBL/GenBank/DDBJ databases">
        <authorList>
            <person name="Muzny D."/>
            <person name="Qin X."/>
            <person name="Deng J."/>
            <person name="Jiang H."/>
            <person name="Liu Y."/>
            <person name="Qu J."/>
            <person name="Song X.-Z."/>
            <person name="Zhang L."/>
            <person name="Thornton R."/>
            <person name="Coyle M."/>
            <person name="Francisco L."/>
            <person name="Jackson L."/>
            <person name="Javaid M."/>
            <person name="Korchina V."/>
            <person name="Kovar C."/>
            <person name="Mata R."/>
            <person name="Mathew T."/>
            <person name="Ngo R."/>
            <person name="Nguyen L."/>
            <person name="Nguyen N."/>
            <person name="Okwuonu G."/>
            <person name="Ongeri F."/>
            <person name="Pham C."/>
            <person name="Simmons D."/>
            <person name="Wilczek-Boney K."/>
            <person name="Hale W."/>
            <person name="Jakkamsetti A."/>
            <person name="Pham P."/>
            <person name="Ruth R."/>
            <person name="San Lucas F."/>
            <person name="Warren J."/>
            <person name="Zhang J."/>
            <person name="Zhao Z."/>
            <person name="Zhou C."/>
            <person name="Zhu D."/>
            <person name="Lee S."/>
            <person name="Bess C."/>
            <person name="Blankenburg K."/>
            <person name="Forbes L."/>
            <person name="Fu Q."/>
            <person name="Gubbala S."/>
            <person name="Hirani K."/>
            <person name="Jayaseelan J.C."/>
            <person name="Lara F."/>
            <person name="Munidasa M."/>
            <person name="Palculict T."/>
            <person name="Patil S."/>
            <person name="Pu L.-L."/>
            <person name="Saada N."/>
            <person name="Tang L."/>
            <person name="Weissenberger G."/>
            <person name="Zhu Y."/>
            <person name="Hemphill L."/>
            <person name="Shang Y."/>
            <person name="Youmans B."/>
            <person name="Ayvaz T."/>
            <person name="Ross M."/>
            <person name="Santibanez J."/>
            <person name="Aqrawi P."/>
            <person name="Gross S."/>
            <person name="Joshi V."/>
            <person name="Fowler G."/>
            <person name="Nazareth L."/>
            <person name="Reid J."/>
            <person name="Worley K."/>
            <person name="Petrosino J."/>
            <person name="Highlander S."/>
            <person name="Gibbs R."/>
        </authorList>
    </citation>
    <scope>NUCLEOTIDE SEQUENCE [LARGE SCALE GENOMIC DNA]</scope>
    <source>
        <strain evidence="7 8">DSM 2778</strain>
    </source>
</reference>
<dbReference type="eggNOG" id="COG3914">
    <property type="taxonomic scope" value="Bacteria"/>
</dbReference>
<comment type="caution">
    <text evidence="7">The sequence shown here is derived from an EMBL/GenBank/DDBJ whole genome shotgun (WGS) entry which is preliminary data.</text>
</comment>
<keyword evidence="8" id="KW-1185">Reference proteome</keyword>
<feature type="domain" description="O-GlcNAc transferase C-terminal" evidence="6">
    <location>
        <begin position="713"/>
        <end position="888"/>
    </location>
</feature>
<keyword evidence="3" id="KW-0808">Transferase</keyword>
<dbReference type="Proteomes" id="UP000004067">
    <property type="component" value="Unassembled WGS sequence"/>
</dbReference>
<evidence type="ECO:0000256" key="2">
    <source>
        <dbReference type="ARBA" id="ARBA00022676"/>
    </source>
</evidence>
<dbReference type="RefSeq" id="WP_006304957.1">
    <property type="nucleotide sequence ID" value="NZ_GL892076.1"/>
</dbReference>
<evidence type="ECO:0000259" key="6">
    <source>
        <dbReference type="Pfam" id="PF13844"/>
    </source>
</evidence>
<organism evidence="7 8">
    <name type="scientific">Centipeda periodontii DSM 2778</name>
    <dbReference type="NCBI Taxonomy" id="888060"/>
    <lineage>
        <taxon>Bacteria</taxon>
        <taxon>Bacillati</taxon>
        <taxon>Bacillota</taxon>
        <taxon>Negativicutes</taxon>
        <taxon>Selenomonadales</taxon>
        <taxon>Selenomonadaceae</taxon>
        <taxon>Centipeda</taxon>
    </lineage>
</organism>
<dbReference type="AlphaFoldDB" id="F5RIW2"/>
<dbReference type="HOGENOM" id="CLU_320224_0_0_9"/>
<dbReference type="STRING" id="888060.HMPREF9081_0147"/>
<gene>
    <name evidence="7" type="ORF">HMPREF9081_0147</name>
</gene>
<keyword evidence="5" id="KW-0802">TPR repeat</keyword>
<feature type="domain" description="O-GlcNAc transferase C-terminal" evidence="6">
    <location>
        <begin position="530"/>
        <end position="691"/>
    </location>
</feature>
<dbReference type="Pfam" id="PF13844">
    <property type="entry name" value="Glyco_transf_41"/>
    <property type="match status" value="2"/>
</dbReference>
<dbReference type="PANTHER" id="PTHR44835:SF1">
    <property type="entry name" value="PROTEIN O-GLCNAC TRANSFERASE"/>
    <property type="match status" value="1"/>
</dbReference>
<comment type="pathway">
    <text evidence="1">Protein modification; protein glycosylation.</text>
</comment>
<dbReference type="OrthoDB" id="1660777at2"/>
<protein>
    <submittedName>
        <fullName evidence="7">TPR domain/SEC-C domain protein</fullName>
    </submittedName>
</protein>
<name>F5RIW2_9FIRM</name>
<dbReference type="Gene3D" id="3.40.50.11380">
    <property type="match status" value="2"/>
</dbReference>
<sequence>MKKKKIKRRERKRTENAERKIRLGYLSSDFGMGRTRDLLPAFFAAYNKLRFEIYAYHTGMGGDTALFSKEVTLRELGGAAPAEAAEIIRRDKIDLLVDLSLRMPDETICAIMEMHPAAHVISLADNCPRELAEVLPTVEGEVLLPYCYTPFDPAHRYTYRAPLLDTGVPAIGVSGSLYGDGAAALRQMLSDLLARMPAVRLILPASIAEGLSAEDFAQIAELGTEKSALDLVDELPYDEIDILLGIHVDLMDVCHAAEHGVPLLVSESLVDDRYAAMLMARLGLPTAARVEDVGAQACALCADLPRLSQLHGLLHWHLLDVFDIGAVMFSVERAYDRVLVCGAAQEPEELAVRLAHAAGAQDWETVFHTAHMLDGLERLVPEQRMSLAWGYFFRDDLVLAGRWALAAEGVPWEREGARLYLSVISDTPPGTHLEIYERAQHGLALIDSGLPVVEDIPENLFKVCADHGVFVCDSATVSSYAMAYSQRTTDLFMRRFYYGGGLFRLNAADVPAQEVYQKSLGYGALFADVQPYSHAGRRRKEKLRIGYISGDFRMHVMQYFIWPFLAGFDPDRFEVYAYSLGKEDQYAKFFQTLVTCWRDLSEHARDMEHVARAIYADEVDILFDLAGHTSNSGLAALAWKPAPVQLSGLGYMATTGLPAVDYFVTDHYCDPEGSGSESVYVEKLLRLTSQFCYNGYTSLPASEGTPARAKGYVQFASFNKYAKLQDEMLLAWRTILERVPNARLLLKNSAYGGRGIAVLAYDRLQRLGFDMSRVQFEGATSDYMLRYLDVDIALDTFPWPGGGTSCDALYMGVPVVSYYTERHSTRFTYSLLANIGLADLASEQLSDYVETAVALAGNLDLLDALHRELRPRMKASPVMDQERYIREMEEWYRAIWADWEAQQGFV</sequence>
<accession>F5RIW2</accession>
<keyword evidence="2" id="KW-0328">Glycosyltransferase</keyword>
<dbReference type="PANTHER" id="PTHR44835">
    <property type="entry name" value="UDP-N-ACETYLGLUCOSAMINE--PEPTIDE N-ACETYLGLUCOSAMINYLTRANSFERASE SPINDLY-RELATED"/>
    <property type="match status" value="1"/>
</dbReference>
<evidence type="ECO:0000256" key="5">
    <source>
        <dbReference type="ARBA" id="ARBA00022803"/>
    </source>
</evidence>
<evidence type="ECO:0000313" key="8">
    <source>
        <dbReference type="Proteomes" id="UP000004067"/>
    </source>
</evidence>
<evidence type="ECO:0000256" key="3">
    <source>
        <dbReference type="ARBA" id="ARBA00022679"/>
    </source>
</evidence>
<evidence type="ECO:0000313" key="7">
    <source>
        <dbReference type="EMBL" id="EGK62400.1"/>
    </source>
</evidence>
<evidence type="ECO:0000256" key="4">
    <source>
        <dbReference type="ARBA" id="ARBA00022737"/>
    </source>
</evidence>
<keyword evidence="4" id="KW-0677">Repeat</keyword>
<dbReference type="InterPro" id="IPR051939">
    <property type="entry name" value="Glycosyltr_41/O-GlcNAc_trsf"/>
</dbReference>
<dbReference type="Gene3D" id="3.40.50.2000">
    <property type="entry name" value="Glycogen Phosphorylase B"/>
    <property type="match status" value="1"/>
</dbReference>
<dbReference type="InterPro" id="IPR029489">
    <property type="entry name" value="OGT/SEC/SPY_C"/>
</dbReference>
<dbReference type="EMBL" id="AFHQ01000004">
    <property type="protein sequence ID" value="EGK62400.1"/>
    <property type="molecule type" value="Genomic_DNA"/>
</dbReference>